<dbReference type="CDD" id="cd13874">
    <property type="entry name" value="CuRO_2_CopA"/>
    <property type="match status" value="1"/>
</dbReference>
<dbReference type="Proteomes" id="UP000677244">
    <property type="component" value="Unassembled WGS sequence"/>
</dbReference>
<dbReference type="Pfam" id="PF19335">
    <property type="entry name" value="HMBD"/>
    <property type="match status" value="2"/>
</dbReference>
<evidence type="ECO:0000313" key="10">
    <source>
        <dbReference type="EMBL" id="MBO9202603.1"/>
    </source>
</evidence>
<evidence type="ECO:0000256" key="5">
    <source>
        <dbReference type="SAM" id="SignalP"/>
    </source>
</evidence>
<dbReference type="Gene3D" id="2.60.40.420">
    <property type="entry name" value="Cupredoxins - blue copper proteins"/>
    <property type="match status" value="3"/>
</dbReference>
<dbReference type="Pfam" id="PF00394">
    <property type="entry name" value="Cu-oxidase"/>
    <property type="match status" value="1"/>
</dbReference>
<evidence type="ECO:0000256" key="3">
    <source>
        <dbReference type="ARBA" id="ARBA00023008"/>
    </source>
</evidence>
<feature type="domain" description="Plastocyanin-like" evidence="8">
    <location>
        <begin position="212"/>
        <end position="319"/>
    </location>
</feature>
<evidence type="ECO:0000256" key="2">
    <source>
        <dbReference type="ARBA" id="ARBA00023002"/>
    </source>
</evidence>
<dbReference type="InterPro" id="IPR008972">
    <property type="entry name" value="Cupredoxin"/>
</dbReference>
<evidence type="ECO:0000259" key="8">
    <source>
        <dbReference type="Pfam" id="PF07732"/>
    </source>
</evidence>
<dbReference type="PROSITE" id="PS00080">
    <property type="entry name" value="MULTICOPPER_OXIDASE2"/>
    <property type="match status" value="1"/>
</dbReference>
<evidence type="ECO:0000313" key="11">
    <source>
        <dbReference type="Proteomes" id="UP000677244"/>
    </source>
</evidence>
<dbReference type="PROSITE" id="PS00079">
    <property type="entry name" value="MULTICOPPER_OXIDASE1"/>
    <property type="match status" value="1"/>
</dbReference>
<evidence type="ECO:0000259" key="7">
    <source>
        <dbReference type="Pfam" id="PF07731"/>
    </source>
</evidence>
<evidence type="ECO:0000256" key="1">
    <source>
        <dbReference type="ARBA" id="ARBA00022723"/>
    </source>
</evidence>
<evidence type="ECO:0000259" key="6">
    <source>
        <dbReference type="Pfam" id="PF00394"/>
    </source>
</evidence>
<dbReference type="InterPro" id="IPR033138">
    <property type="entry name" value="Cu_oxidase_CS"/>
</dbReference>
<dbReference type="InterPro" id="IPR001117">
    <property type="entry name" value="Cu-oxidase_2nd"/>
</dbReference>
<name>A0ABS3YXZ9_9BACT</name>
<evidence type="ECO:0000256" key="4">
    <source>
        <dbReference type="SAM" id="MobiDB-lite"/>
    </source>
</evidence>
<dbReference type="PANTHER" id="PTHR11709">
    <property type="entry name" value="MULTI-COPPER OXIDASE"/>
    <property type="match status" value="1"/>
</dbReference>
<feature type="domain" description="Plastocyanin-like" evidence="7">
    <location>
        <begin position="613"/>
        <end position="727"/>
    </location>
</feature>
<dbReference type="Pfam" id="PF07732">
    <property type="entry name" value="Cu-oxidase_3"/>
    <property type="match status" value="1"/>
</dbReference>
<keyword evidence="5" id="KW-0732">Signal</keyword>
<dbReference type="InterPro" id="IPR034284">
    <property type="entry name" value="CuRO_1_CopA"/>
</dbReference>
<keyword evidence="11" id="KW-1185">Reference proteome</keyword>
<keyword evidence="1" id="KW-0479">Metal-binding</keyword>
<feature type="domain" description="Heavy metal binding" evidence="9">
    <location>
        <begin position="104"/>
        <end position="129"/>
    </location>
</feature>
<gene>
    <name evidence="10" type="ORF">J7I42_20105</name>
</gene>
<sequence length="936" mass="107068">MKNIAALLLLSFFWSFSWAQKQASKQEQPTIYTCVMHPEVRMNKPGNCPKCGMKLVVVKRKAASKTITNNKQMPMKDTSKKMDGMEHLQMPSQQAKQQAQPVTYTCPMHPEIHATKPGNCPKCGMKLVKEKAVVSPQADHLQDSMQMPMTDSTGRMENRDSMKIDEMDMGDGGTVMENIKTAKANLGPVKTIDASAPPRTVRYDLYIADTIVNFGGKPKRAIAVNGQIPMPTLTFTEGDTAEIYVHNNLNEETALHWHGLFLPNKMDGVPNLTQMPIKPHTTYLYKFPIVQHGTHWYHSHSGLQEQIGMYGTFIMNKRKEWDIPTIPIVLSEWTNIKPEEVDRSLHAATDWFAIKKGSTQSFSEAIKTGHFKTKLTNEWKRMTAMDVSDVYYDRFLINGKNQNEQPGFKAGDKVRLRIANGGASSYFWLNYAGGKITVVATDGNDVEPVEVDRLIIAVSETYDVMVTIPDNKSYEFLVTPEDRTKSASLWLGNGEKVPAKKPGKLKYFAGMKMMNDMMDMKGNLVQMDGMKMQNQIMDMNSVMYPEITGEENPKSEKKNDAMLGHDMHSMQMPDSNSMKGMDMTAEVPDMVTLNYEMLRAPNKTTLPPGLLKELHFTLTGNMNRYVWSLDNKVVSESDRILIKKGENVRLILYNNSMMRHPMHLHGHDFRVLNGQGEYAPMKNIIDMMPMETDTIEFAATEPGGDWFFHCHILYHMMSGMGRIFRYDNNLPNPEIPNPKLAQRKLFADDRMIHPMARIGLESNGSDGEIMVANTRYRLQTEWRIGYTMHHGYESESHFGRYLGRMQWWFPYIGWGFRKRTIDDPFEKNFFGQLLTPKKNVFGQTNTKNFRQVFHIGVEYTLPMLIIADGSIDSEGKLRFQLKREDVPISKRLRFNFMANTDKEYMFGFRYIVTKYFNLSTHFDSDMGFGAGITLVY</sequence>
<dbReference type="InterPro" id="IPR045800">
    <property type="entry name" value="HMBD"/>
</dbReference>
<dbReference type="CDD" id="cd13896">
    <property type="entry name" value="CuRO_3_CopA"/>
    <property type="match status" value="1"/>
</dbReference>
<comment type="caution">
    <text evidence="10">The sequence shown here is derived from an EMBL/GenBank/DDBJ whole genome shotgun (WGS) entry which is preliminary data.</text>
</comment>
<reference evidence="10 11" key="1">
    <citation type="submission" date="2021-03" db="EMBL/GenBank/DDBJ databases">
        <title>Assistant Professor.</title>
        <authorList>
            <person name="Huq M.A."/>
        </authorList>
    </citation>
    <scope>NUCLEOTIDE SEQUENCE [LARGE SCALE GENOMIC DNA]</scope>
    <source>
        <strain evidence="10 11">MAH-29</strain>
    </source>
</reference>
<accession>A0ABS3YXZ9</accession>
<dbReference type="InterPro" id="IPR045087">
    <property type="entry name" value="Cu-oxidase_fam"/>
</dbReference>
<dbReference type="EMBL" id="JAGHKO010000004">
    <property type="protein sequence ID" value="MBO9202603.1"/>
    <property type="molecule type" value="Genomic_DNA"/>
</dbReference>
<feature type="chain" id="PRO_5045323692" evidence="5">
    <location>
        <begin position="20"/>
        <end position="936"/>
    </location>
</feature>
<dbReference type="Pfam" id="PF07731">
    <property type="entry name" value="Cu-oxidase_2"/>
    <property type="match status" value="1"/>
</dbReference>
<feature type="compositionally biased region" description="Polar residues" evidence="4">
    <location>
        <begin position="143"/>
        <end position="153"/>
    </location>
</feature>
<protein>
    <submittedName>
        <fullName evidence="10">Multicopper oxidase domain-containing protein</fullName>
    </submittedName>
</protein>
<keyword evidence="2" id="KW-0560">Oxidoreductase</keyword>
<dbReference type="SUPFAM" id="SSF49503">
    <property type="entry name" value="Cupredoxins"/>
    <property type="match status" value="3"/>
</dbReference>
<dbReference type="InterPro" id="IPR002355">
    <property type="entry name" value="Cu_oxidase_Cu_BS"/>
</dbReference>
<dbReference type="RefSeq" id="WP_209140648.1">
    <property type="nucleotide sequence ID" value="NZ_JAGHKO010000004.1"/>
</dbReference>
<dbReference type="InterPro" id="IPR034282">
    <property type="entry name" value="CuRO_2_CopA"/>
</dbReference>
<dbReference type="PANTHER" id="PTHR11709:SF394">
    <property type="entry name" value="FI03373P-RELATED"/>
    <property type="match status" value="1"/>
</dbReference>
<dbReference type="CDD" id="cd13848">
    <property type="entry name" value="CuRO_1_CopA"/>
    <property type="match status" value="1"/>
</dbReference>
<proteinExistence type="predicted"/>
<dbReference type="InterPro" id="IPR011706">
    <property type="entry name" value="Cu-oxidase_C"/>
</dbReference>
<feature type="domain" description="Plastocyanin-like" evidence="6">
    <location>
        <begin position="385"/>
        <end position="478"/>
    </location>
</feature>
<dbReference type="InterPro" id="IPR011707">
    <property type="entry name" value="Cu-oxidase-like_N"/>
</dbReference>
<dbReference type="InterPro" id="IPR034279">
    <property type="entry name" value="CuRO_3_CopA"/>
</dbReference>
<organism evidence="10 11">
    <name type="scientific">Niastella soli</name>
    <dbReference type="NCBI Taxonomy" id="2821487"/>
    <lineage>
        <taxon>Bacteria</taxon>
        <taxon>Pseudomonadati</taxon>
        <taxon>Bacteroidota</taxon>
        <taxon>Chitinophagia</taxon>
        <taxon>Chitinophagales</taxon>
        <taxon>Chitinophagaceae</taxon>
        <taxon>Niastella</taxon>
    </lineage>
</organism>
<feature type="signal peptide" evidence="5">
    <location>
        <begin position="1"/>
        <end position="19"/>
    </location>
</feature>
<feature type="region of interest" description="Disordered" evidence="4">
    <location>
        <begin position="136"/>
        <end position="156"/>
    </location>
</feature>
<keyword evidence="3" id="KW-0186">Copper</keyword>
<evidence type="ECO:0000259" key="9">
    <source>
        <dbReference type="Pfam" id="PF19335"/>
    </source>
</evidence>
<feature type="domain" description="Heavy metal binding" evidence="9">
    <location>
        <begin position="32"/>
        <end position="56"/>
    </location>
</feature>